<dbReference type="RefSeq" id="WP_076162762.1">
    <property type="nucleotide sequence ID" value="NZ_JBEZVB010000061.1"/>
</dbReference>
<organism evidence="2 3">
    <name type="scientific">Amycolatopsis coloradensis</name>
    <dbReference type="NCBI Taxonomy" id="76021"/>
    <lineage>
        <taxon>Bacteria</taxon>
        <taxon>Bacillati</taxon>
        <taxon>Actinomycetota</taxon>
        <taxon>Actinomycetes</taxon>
        <taxon>Pseudonocardiales</taxon>
        <taxon>Pseudonocardiaceae</taxon>
        <taxon>Amycolatopsis</taxon>
    </lineage>
</organism>
<feature type="region of interest" description="Disordered" evidence="1">
    <location>
        <begin position="1"/>
        <end position="23"/>
    </location>
</feature>
<dbReference type="InterPro" id="IPR036894">
    <property type="entry name" value="YbaB-like_sf"/>
</dbReference>
<accession>A0A1R0KSA2</accession>
<dbReference type="AlphaFoldDB" id="A0A1R0KSA2"/>
<reference evidence="2 3" key="1">
    <citation type="submission" date="2016-01" db="EMBL/GenBank/DDBJ databases">
        <title>Amycolatopsis coloradensis genome sequencing and assembly.</title>
        <authorList>
            <person name="Mayilraj S."/>
        </authorList>
    </citation>
    <scope>NUCLEOTIDE SEQUENCE [LARGE SCALE GENOMIC DNA]</scope>
    <source>
        <strain evidence="2 3">DSM 44225</strain>
    </source>
</reference>
<dbReference type="Pfam" id="PF02575">
    <property type="entry name" value="YbaB_DNA_bd"/>
    <property type="match status" value="1"/>
</dbReference>
<comment type="caution">
    <text evidence="2">The sequence shown here is derived from an EMBL/GenBank/DDBJ whole genome shotgun (WGS) entry which is preliminary data.</text>
</comment>
<dbReference type="GO" id="GO:0003677">
    <property type="term" value="F:DNA binding"/>
    <property type="evidence" value="ECO:0007669"/>
    <property type="project" value="InterPro"/>
</dbReference>
<dbReference type="InterPro" id="IPR004401">
    <property type="entry name" value="YbaB/EbfC"/>
</dbReference>
<dbReference type="EMBL" id="MQUQ01000010">
    <property type="protein sequence ID" value="OLZ50719.1"/>
    <property type="molecule type" value="Genomic_DNA"/>
</dbReference>
<evidence type="ECO:0000256" key="1">
    <source>
        <dbReference type="SAM" id="MobiDB-lite"/>
    </source>
</evidence>
<keyword evidence="3" id="KW-1185">Reference proteome</keyword>
<proteinExistence type="predicted"/>
<evidence type="ECO:0000313" key="2">
    <source>
        <dbReference type="EMBL" id="OLZ50719.1"/>
    </source>
</evidence>
<dbReference type="Proteomes" id="UP000187486">
    <property type="component" value="Unassembled WGS sequence"/>
</dbReference>
<dbReference type="SUPFAM" id="SSF82607">
    <property type="entry name" value="YbaB-like"/>
    <property type="match status" value="1"/>
</dbReference>
<dbReference type="Gene3D" id="3.30.1310.10">
    <property type="entry name" value="Nucleoid-associated protein YbaB-like domain"/>
    <property type="match status" value="1"/>
</dbReference>
<feature type="compositionally biased region" description="Basic and acidic residues" evidence="1">
    <location>
        <begin position="7"/>
        <end position="23"/>
    </location>
</feature>
<gene>
    <name evidence="2" type="ORF">BS329_20180</name>
</gene>
<sequence>MGTFVGRRADHAKREQELRDQQRRMAEIRATAESEDELISATVGGHGELVELRLDPRIYRTPDSADLARSITKTIQRAAELAQEEGFAIIAEHFPADVTAETADLRLGPVLHELDRRIKGGER</sequence>
<name>A0A1R0KSA2_9PSEU</name>
<protein>
    <submittedName>
        <fullName evidence="2">Uncharacterized protein</fullName>
    </submittedName>
</protein>
<dbReference type="STRING" id="76021.BS329_20180"/>
<evidence type="ECO:0000313" key="3">
    <source>
        <dbReference type="Proteomes" id="UP000187486"/>
    </source>
</evidence>